<dbReference type="AlphaFoldDB" id="A0A800NGK5"/>
<gene>
    <name evidence="1" type="ORF">KIS1582_0199</name>
</gene>
<protein>
    <submittedName>
        <fullName evidence="1">Uncharacterized protein</fullName>
    </submittedName>
</protein>
<accession>A0A800NGK5</accession>
<sequence>MNNMMPGGISGLFFIVKTAKMPRNSPYVKIKSVTSVNI</sequence>
<name>A0A800NGK5_CYTFI</name>
<evidence type="ECO:0000313" key="2">
    <source>
        <dbReference type="Proteomes" id="UP000465778"/>
    </source>
</evidence>
<reference evidence="1 2" key="1">
    <citation type="journal article" date="2020" name="G3 (Bethesda)">
        <title>Whole Genome Sequencing and Comparative Genomics of Two Nematicidal Bacillus Strains Reveals a Wide Range of Possible Virulence Factors.</title>
        <authorList>
            <person name="Susic N."/>
            <person name="Janezic S."/>
            <person name="Rupnik M."/>
            <person name="Geric Stare B."/>
        </authorList>
    </citation>
    <scope>NUCLEOTIDE SEQUENCE [LARGE SCALE GENOMIC DNA]</scope>
    <source>
        <strain evidence="1 2">I-1582</strain>
    </source>
</reference>
<dbReference type="EMBL" id="VDEM01000001">
    <property type="protein sequence ID" value="KAF0826060.1"/>
    <property type="molecule type" value="Genomic_DNA"/>
</dbReference>
<dbReference type="Proteomes" id="UP000465778">
    <property type="component" value="Unassembled WGS sequence"/>
</dbReference>
<evidence type="ECO:0000313" key="1">
    <source>
        <dbReference type="EMBL" id="KAF0826060.1"/>
    </source>
</evidence>
<organism evidence="1 2">
    <name type="scientific">Cytobacillus firmus</name>
    <name type="common">Bacillus firmus</name>
    <dbReference type="NCBI Taxonomy" id="1399"/>
    <lineage>
        <taxon>Bacteria</taxon>
        <taxon>Bacillati</taxon>
        <taxon>Bacillota</taxon>
        <taxon>Bacilli</taxon>
        <taxon>Bacillales</taxon>
        <taxon>Bacillaceae</taxon>
        <taxon>Cytobacillus</taxon>
    </lineage>
</organism>
<comment type="caution">
    <text evidence="1">The sequence shown here is derived from an EMBL/GenBank/DDBJ whole genome shotgun (WGS) entry which is preliminary data.</text>
</comment>
<proteinExistence type="predicted"/>